<dbReference type="OrthoDB" id="7250310at2759"/>
<feature type="signal peptide" evidence="1">
    <location>
        <begin position="1"/>
        <end position="19"/>
    </location>
</feature>
<keyword evidence="1" id="KW-0732">Signal</keyword>
<feature type="chain" id="PRO_5018280368" description="EGF-like domain-containing protein" evidence="1">
    <location>
        <begin position="20"/>
        <end position="647"/>
    </location>
</feature>
<organism evidence="2 3">
    <name type="scientific">Fusarium kuroshium</name>
    <dbReference type="NCBI Taxonomy" id="2010991"/>
    <lineage>
        <taxon>Eukaryota</taxon>
        <taxon>Fungi</taxon>
        <taxon>Dikarya</taxon>
        <taxon>Ascomycota</taxon>
        <taxon>Pezizomycotina</taxon>
        <taxon>Sordariomycetes</taxon>
        <taxon>Hypocreomycetidae</taxon>
        <taxon>Hypocreales</taxon>
        <taxon>Nectriaceae</taxon>
        <taxon>Fusarium</taxon>
        <taxon>Fusarium solani species complex</taxon>
    </lineage>
</organism>
<evidence type="ECO:0000313" key="2">
    <source>
        <dbReference type="EMBL" id="RMJ15904.1"/>
    </source>
</evidence>
<evidence type="ECO:0008006" key="4">
    <source>
        <dbReference type="Google" id="ProtNLM"/>
    </source>
</evidence>
<sequence length="647" mass="68739">MLFKAFSLNLLLTLGSVAASSISERDTSSLETRLTCGKNAVKIGSKCYCKSIVFTMAPNGDCGCDAGYKVSGLFCVADCPSSAYVNWKNKCACRKSYLTFKENDCKCDQDSQKDDGTKCTDICPGPFNTWQGGNDCACEENYVPNPDTSVAGCVRDCSNGAVPNGDSTGCVCTGDHFVLKGNQKECECDPDYVPGTGADEGTCVPKCFNGATSKADHTCECLAPHFKLKDGNRECECEDDYVPGTGADEGTCVPLCSNRATPKQDHSGCECLDTNSHLVNDNRECACNTKFTLGSGPNVDICIPDCSNGATPKSDNSACECLDTNAQLTASDQECECKSLFKPGTGSDEGSCVPDCGTATPKADKSGCECNNPHFQLKTNQVDCECTAPFVPGKDANADKCVPVCVAPATLKADGSACECPSHAHLKTGDLECECDTKYKLTTKPTKQPTCIYDCGSAKLKPTFDGCICDKANTEFKDDTKSCGCKAGYTGLSRFGCVSDCGTTDAKWNSAKSACICNVKAYTYTPASGNVAAKCGCAKATDVYEEGDGICHEDCGADADWNKKSRACICRKKGMQFNNGACACPKPDEQKWNGSKCVPDCGDDAQYDNKQARCVCLKRGMKWANKQCACDSGFTWKNQNKGCVANP</sequence>
<comment type="caution">
    <text evidence="2">The sequence shown here is derived from an EMBL/GenBank/DDBJ whole genome shotgun (WGS) entry which is preliminary data.</text>
</comment>
<name>A0A3M2SED7_9HYPO</name>
<accession>A0A3M2SED7</accession>
<gene>
    <name evidence="2" type="ORF">CDV36_004422</name>
</gene>
<dbReference type="Proteomes" id="UP000277212">
    <property type="component" value="Unassembled WGS sequence"/>
</dbReference>
<reference evidence="2 3" key="1">
    <citation type="submission" date="2017-06" db="EMBL/GenBank/DDBJ databases">
        <title>Comparative genomic analysis of Ambrosia Fusariam Clade fungi.</title>
        <authorList>
            <person name="Stajich J.E."/>
            <person name="Carrillo J."/>
            <person name="Kijimoto T."/>
            <person name="Eskalen A."/>
            <person name="O'Donnell K."/>
            <person name="Kasson M."/>
        </authorList>
    </citation>
    <scope>NUCLEOTIDE SEQUENCE [LARGE SCALE GENOMIC DNA]</scope>
    <source>
        <strain evidence="2">UCR3666</strain>
    </source>
</reference>
<dbReference type="STRING" id="2010991.A0A3M2SED7"/>
<evidence type="ECO:0000313" key="3">
    <source>
        <dbReference type="Proteomes" id="UP000277212"/>
    </source>
</evidence>
<dbReference type="EMBL" id="NKUJ01000056">
    <property type="protein sequence ID" value="RMJ15904.1"/>
    <property type="molecule type" value="Genomic_DNA"/>
</dbReference>
<evidence type="ECO:0000256" key="1">
    <source>
        <dbReference type="SAM" id="SignalP"/>
    </source>
</evidence>
<protein>
    <recommendedName>
        <fullName evidence="4">EGF-like domain-containing protein</fullName>
    </recommendedName>
</protein>
<keyword evidence="3" id="KW-1185">Reference proteome</keyword>
<proteinExistence type="predicted"/>
<dbReference type="AlphaFoldDB" id="A0A3M2SED7"/>